<keyword evidence="2" id="KW-0378">Hydrolase</keyword>
<dbReference type="Proteomes" id="UP000244912">
    <property type="component" value="Unassembled WGS sequence"/>
</dbReference>
<dbReference type="InterPro" id="IPR050471">
    <property type="entry name" value="AB_hydrolase"/>
</dbReference>
<dbReference type="EC" id="3.1.1.24" evidence="2"/>
<dbReference type="Pfam" id="PF12697">
    <property type="entry name" value="Abhydrolase_6"/>
    <property type="match status" value="1"/>
</dbReference>
<keyword evidence="3" id="KW-1185">Reference proteome</keyword>
<organism evidence="2 3">
    <name type="scientific">Palleronia abyssalis</name>
    <dbReference type="NCBI Taxonomy" id="1501240"/>
    <lineage>
        <taxon>Bacteria</taxon>
        <taxon>Pseudomonadati</taxon>
        <taxon>Pseudomonadota</taxon>
        <taxon>Alphaproteobacteria</taxon>
        <taxon>Rhodobacterales</taxon>
        <taxon>Roseobacteraceae</taxon>
        <taxon>Palleronia</taxon>
    </lineage>
</organism>
<dbReference type="GO" id="GO:0047570">
    <property type="term" value="F:3-oxoadipate enol-lactonase activity"/>
    <property type="evidence" value="ECO:0007669"/>
    <property type="project" value="UniProtKB-EC"/>
</dbReference>
<dbReference type="PANTHER" id="PTHR43433:SF5">
    <property type="entry name" value="AB HYDROLASE-1 DOMAIN-CONTAINING PROTEIN"/>
    <property type="match status" value="1"/>
</dbReference>
<dbReference type="InterPro" id="IPR000073">
    <property type="entry name" value="AB_hydrolase_1"/>
</dbReference>
<evidence type="ECO:0000259" key="1">
    <source>
        <dbReference type="Pfam" id="PF12697"/>
    </source>
</evidence>
<feature type="domain" description="AB hydrolase-1" evidence="1">
    <location>
        <begin position="24"/>
        <end position="250"/>
    </location>
</feature>
<dbReference type="Gene3D" id="3.40.50.1820">
    <property type="entry name" value="alpha/beta hydrolase"/>
    <property type="match status" value="1"/>
</dbReference>
<dbReference type="RefSeq" id="WP_245897489.1">
    <property type="nucleotide sequence ID" value="NZ_ONZF01000001.1"/>
</dbReference>
<dbReference type="NCBIfam" id="TIGR02427">
    <property type="entry name" value="protocat_pcaD"/>
    <property type="match status" value="1"/>
</dbReference>
<evidence type="ECO:0000313" key="3">
    <source>
        <dbReference type="Proteomes" id="UP000244912"/>
    </source>
</evidence>
<dbReference type="InterPro" id="IPR029058">
    <property type="entry name" value="AB_hydrolase_fold"/>
</dbReference>
<sequence>MTGFARIDDCVLHYTFREGRGPAVVFLNSLGTDLRIWDGVVDALPTDLCLLRMDKRGHGLSETAPGDMARFAADAAGLMDRFGLSRALICGVSIGGMIAQELALSRPDLVGGLLLSNTAAKIGDAAGWQDRLFRIETDGLPAMADGVLDRWFPRAFKDGHPDMVAGYRTMLSRTDAEGYSNACRALAGADLRDRVGTIACPTVVIGGSEDGSTPPDVVRGLADAIPGADYIEIGGAGHLPCIQTPGDVAAPLMDLHRRIS</sequence>
<proteinExistence type="predicted"/>
<protein>
    <submittedName>
        <fullName evidence="2">3-oxoadipate enol-lactonase 2</fullName>
        <ecNumber evidence="2">3.1.1.24</ecNumber>
    </submittedName>
</protein>
<dbReference type="GO" id="GO:0042952">
    <property type="term" value="P:beta-ketoadipate pathway"/>
    <property type="evidence" value="ECO:0007669"/>
    <property type="project" value="InterPro"/>
</dbReference>
<evidence type="ECO:0000313" key="2">
    <source>
        <dbReference type="EMBL" id="SPJ22616.1"/>
    </source>
</evidence>
<dbReference type="PRINTS" id="PR00111">
    <property type="entry name" value="ABHYDROLASE"/>
</dbReference>
<name>A0A2R8BR99_9RHOB</name>
<dbReference type="SUPFAM" id="SSF53474">
    <property type="entry name" value="alpha/beta-Hydrolases"/>
    <property type="match status" value="1"/>
</dbReference>
<dbReference type="AlphaFoldDB" id="A0A2R8BR99"/>
<dbReference type="InterPro" id="IPR026968">
    <property type="entry name" value="PcaD/CatD"/>
</dbReference>
<dbReference type="EMBL" id="ONZF01000001">
    <property type="protein sequence ID" value="SPJ22616.1"/>
    <property type="molecule type" value="Genomic_DNA"/>
</dbReference>
<reference evidence="2 3" key="1">
    <citation type="submission" date="2018-03" db="EMBL/GenBank/DDBJ databases">
        <authorList>
            <person name="Keele B.F."/>
        </authorList>
    </citation>
    <scope>NUCLEOTIDE SEQUENCE [LARGE SCALE GENOMIC DNA]</scope>
    <source>
        <strain evidence="2 3">CECT 8504</strain>
    </source>
</reference>
<dbReference type="PANTHER" id="PTHR43433">
    <property type="entry name" value="HYDROLASE, ALPHA/BETA FOLD FAMILY PROTEIN"/>
    <property type="match status" value="1"/>
</dbReference>
<accession>A0A2R8BR99</accession>
<gene>
    <name evidence="2" type="primary">catD_1</name>
    <name evidence="2" type="ORF">PAA8504_00411</name>
</gene>